<keyword evidence="2" id="KW-0479">Metal-binding</keyword>
<accession>A0A2I2GJY0</accession>
<evidence type="ECO:0000256" key="1">
    <source>
        <dbReference type="ARBA" id="ARBA00004123"/>
    </source>
</evidence>
<dbReference type="GO" id="GO:0003677">
    <property type="term" value="F:DNA binding"/>
    <property type="evidence" value="ECO:0007669"/>
    <property type="project" value="InterPro"/>
</dbReference>
<dbReference type="InterPro" id="IPR036957">
    <property type="entry name" value="Znf_PARP_sf"/>
</dbReference>
<sequence>MPSYRLEEASTGRAGCQNKECKDAKVKILKGELRHGSWIDTERFQSFSWRHWGCVTPKVVSNMQELIADEGDGDPSVIDGFEELSEENKDKVRKAIEQGHVDDEDWKGDVEMNRPGKSGFRQRAPKKNAKADDDESAEEPAKPKKRTAKAAKEESDDEAPKTKKAKTAGRAKKAAADEEAESENSDATPAKPKAKQPARKGRAAAKETPEKKAATGTRTGGRRQKKAAEDADGEAAEPEPAAEEHAAEKPKRGRKKKSA</sequence>
<evidence type="ECO:0000313" key="9">
    <source>
        <dbReference type="Proteomes" id="UP000234275"/>
    </source>
</evidence>
<dbReference type="InterPro" id="IPR001510">
    <property type="entry name" value="Znf_PARP"/>
</dbReference>
<dbReference type="Gene3D" id="3.30.1740.10">
    <property type="entry name" value="Zinc finger, PARP-type"/>
    <property type="match status" value="1"/>
</dbReference>
<comment type="subcellular location">
    <subcellularLocation>
        <location evidence="1">Nucleus</location>
    </subcellularLocation>
</comment>
<evidence type="ECO:0000256" key="3">
    <source>
        <dbReference type="ARBA" id="ARBA00022771"/>
    </source>
</evidence>
<keyword evidence="4" id="KW-0862">Zinc</keyword>
<evidence type="ECO:0000256" key="4">
    <source>
        <dbReference type="ARBA" id="ARBA00022833"/>
    </source>
</evidence>
<evidence type="ECO:0000256" key="5">
    <source>
        <dbReference type="ARBA" id="ARBA00023242"/>
    </source>
</evidence>
<evidence type="ECO:0000256" key="6">
    <source>
        <dbReference type="SAM" id="MobiDB-lite"/>
    </source>
</evidence>
<feature type="compositionally biased region" description="Basic residues" evidence="6">
    <location>
        <begin position="192"/>
        <end position="203"/>
    </location>
</feature>
<dbReference type="PROSITE" id="PS50064">
    <property type="entry name" value="ZF_PARP_2"/>
    <property type="match status" value="1"/>
</dbReference>
<dbReference type="Pfam" id="PF00645">
    <property type="entry name" value="zf-PARP"/>
    <property type="match status" value="1"/>
</dbReference>
<dbReference type="SUPFAM" id="SSF57716">
    <property type="entry name" value="Glucocorticoid receptor-like (DNA-binding domain)"/>
    <property type="match status" value="1"/>
</dbReference>
<feature type="domain" description="PARP-type" evidence="7">
    <location>
        <begin position="4"/>
        <end position="100"/>
    </location>
</feature>
<feature type="compositionally biased region" description="Basic and acidic residues" evidence="6">
    <location>
        <begin position="86"/>
        <end position="114"/>
    </location>
</feature>
<dbReference type="GeneID" id="36553197"/>
<name>A0A2I2GJY0_9EURO</name>
<reference evidence="8 9" key="1">
    <citation type="submission" date="2016-12" db="EMBL/GenBank/DDBJ databases">
        <title>The genomes of Aspergillus section Nigri reveals drivers in fungal speciation.</title>
        <authorList>
            <consortium name="DOE Joint Genome Institute"/>
            <person name="Vesth T.C."/>
            <person name="Nybo J."/>
            <person name="Theobald S."/>
            <person name="Brandl J."/>
            <person name="Frisvad J.C."/>
            <person name="Nielsen K.F."/>
            <person name="Lyhne E.K."/>
            <person name="Kogle M.E."/>
            <person name="Kuo A."/>
            <person name="Riley R."/>
            <person name="Clum A."/>
            <person name="Nolan M."/>
            <person name="Lipzen A."/>
            <person name="Salamov A."/>
            <person name="Henrissat B."/>
            <person name="Wiebenga A."/>
            <person name="De Vries R.P."/>
            <person name="Grigoriev I.V."/>
            <person name="Mortensen U.H."/>
            <person name="Andersen M.R."/>
            <person name="Baker S.E."/>
        </authorList>
    </citation>
    <scope>NUCLEOTIDE SEQUENCE [LARGE SCALE GENOMIC DNA]</scope>
    <source>
        <strain evidence="8 9">IBT 23096</strain>
    </source>
</reference>
<dbReference type="GO" id="GO:0005634">
    <property type="term" value="C:nucleus"/>
    <property type="evidence" value="ECO:0007669"/>
    <property type="project" value="UniProtKB-SubCell"/>
</dbReference>
<dbReference type="AlphaFoldDB" id="A0A2I2GJY0"/>
<dbReference type="RefSeq" id="XP_024708485.1">
    <property type="nucleotide sequence ID" value="XM_024845498.1"/>
</dbReference>
<keyword evidence="3" id="KW-0863">Zinc-finger</keyword>
<dbReference type="STRING" id="1392250.A0A2I2GJY0"/>
<feature type="compositionally biased region" description="Basic and acidic residues" evidence="6">
    <location>
        <begin position="150"/>
        <end position="161"/>
    </location>
</feature>
<feature type="region of interest" description="Disordered" evidence="6">
    <location>
        <begin position="86"/>
        <end position="259"/>
    </location>
</feature>
<evidence type="ECO:0000259" key="7">
    <source>
        <dbReference type="PROSITE" id="PS50064"/>
    </source>
</evidence>
<feature type="compositionally biased region" description="Acidic residues" evidence="6">
    <location>
        <begin position="230"/>
        <end position="241"/>
    </location>
</feature>
<proteinExistence type="predicted"/>
<evidence type="ECO:0000313" key="8">
    <source>
        <dbReference type="EMBL" id="PLB53183.1"/>
    </source>
</evidence>
<feature type="compositionally biased region" description="Basic and acidic residues" evidence="6">
    <location>
        <begin position="204"/>
        <end position="213"/>
    </location>
</feature>
<feature type="compositionally biased region" description="Basic residues" evidence="6">
    <location>
        <begin position="162"/>
        <end position="173"/>
    </location>
</feature>
<evidence type="ECO:0000256" key="2">
    <source>
        <dbReference type="ARBA" id="ARBA00022723"/>
    </source>
</evidence>
<dbReference type="EMBL" id="MSFO01000002">
    <property type="protein sequence ID" value="PLB53183.1"/>
    <property type="molecule type" value="Genomic_DNA"/>
</dbReference>
<keyword evidence="5" id="KW-0539">Nucleus</keyword>
<protein>
    <submittedName>
        <fullName evidence="8">Zf-PARP-domain-containing protein</fullName>
    </submittedName>
</protein>
<keyword evidence="9" id="KW-1185">Reference proteome</keyword>
<dbReference type="Proteomes" id="UP000234275">
    <property type="component" value="Unassembled WGS sequence"/>
</dbReference>
<gene>
    <name evidence="8" type="ORF">P170DRAFT_379706</name>
</gene>
<dbReference type="VEuPathDB" id="FungiDB:P170DRAFT_379706"/>
<comment type="caution">
    <text evidence="8">The sequence shown here is derived from an EMBL/GenBank/DDBJ whole genome shotgun (WGS) entry which is preliminary data.</text>
</comment>
<organism evidence="8 9">
    <name type="scientific">Aspergillus steynii IBT 23096</name>
    <dbReference type="NCBI Taxonomy" id="1392250"/>
    <lineage>
        <taxon>Eukaryota</taxon>
        <taxon>Fungi</taxon>
        <taxon>Dikarya</taxon>
        <taxon>Ascomycota</taxon>
        <taxon>Pezizomycotina</taxon>
        <taxon>Eurotiomycetes</taxon>
        <taxon>Eurotiomycetidae</taxon>
        <taxon>Eurotiales</taxon>
        <taxon>Aspergillaceae</taxon>
        <taxon>Aspergillus</taxon>
        <taxon>Aspergillus subgen. Circumdati</taxon>
    </lineage>
</organism>
<dbReference type="SMART" id="SM01336">
    <property type="entry name" value="zf-PARP"/>
    <property type="match status" value="1"/>
</dbReference>
<dbReference type="GO" id="GO:0008270">
    <property type="term" value="F:zinc ion binding"/>
    <property type="evidence" value="ECO:0007669"/>
    <property type="project" value="UniProtKB-KW"/>
</dbReference>
<dbReference type="OrthoDB" id="429950at2759"/>